<reference evidence="1" key="1">
    <citation type="submission" date="2023-03" db="EMBL/GenBank/DDBJ databases">
        <title>Massive genome expansion in bonnet fungi (Mycena s.s.) driven by repeated elements and novel gene families across ecological guilds.</title>
        <authorList>
            <consortium name="Lawrence Berkeley National Laboratory"/>
            <person name="Harder C.B."/>
            <person name="Miyauchi S."/>
            <person name="Viragh M."/>
            <person name="Kuo A."/>
            <person name="Thoen E."/>
            <person name="Andreopoulos B."/>
            <person name="Lu D."/>
            <person name="Skrede I."/>
            <person name="Drula E."/>
            <person name="Henrissat B."/>
            <person name="Morin E."/>
            <person name="Kohler A."/>
            <person name="Barry K."/>
            <person name="LaButti K."/>
            <person name="Morin E."/>
            <person name="Salamov A."/>
            <person name="Lipzen A."/>
            <person name="Mereny Z."/>
            <person name="Hegedus B."/>
            <person name="Baldrian P."/>
            <person name="Stursova M."/>
            <person name="Weitz H."/>
            <person name="Taylor A."/>
            <person name="Grigoriev I.V."/>
            <person name="Nagy L.G."/>
            <person name="Martin F."/>
            <person name="Kauserud H."/>
        </authorList>
    </citation>
    <scope>NUCLEOTIDE SEQUENCE</scope>
    <source>
        <strain evidence="1">CBHHK182m</strain>
    </source>
</reference>
<keyword evidence="2" id="KW-1185">Reference proteome</keyword>
<sequence>MPACSPALFVSNVLDHPAITNWWYWWPLGVIPANTEQASAPTPLSTLAATPAAPSAPLAALRWCWQLQRYHLSLLPAPLLPPPAATVRVAKSKCVAVVAEPMAGAPSAAANAAKVVQQIHEDRAFALATPLPPSPTKSEEAQYSALIAPSSLSAGFQV</sequence>
<evidence type="ECO:0000313" key="2">
    <source>
        <dbReference type="Proteomes" id="UP001215598"/>
    </source>
</evidence>
<protein>
    <submittedName>
        <fullName evidence="1">Uncharacterized protein</fullName>
    </submittedName>
</protein>
<dbReference type="AlphaFoldDB" id="A0AAD7MJB3"/>
<accession>A0AAD7MJB3</accession>
<gene>
    <name evidence="1" type="ORF">B0H16DRAFT_1700027</name>
</gene>
<proteinExistence type="predicted"/>
<comment type="caution">
    <text evidence="1">The sequence shown here is derived from an EMBL/GenBank/DDBJ whole genome shotgun (WGS) entry which is preliminary data.</text>
</comment>
<name>A0AAD7MJB3_9AGAR</name>
<organism evidence="1 2">
    <name type="scientific">Mycena metata</name>
    <dbReference type="NCBI Taxonomy" id="1033252"/>
    <lineage>
        <taxon>Eukaryota</taxon>
        <taxon>Fungi</taxon>
        <taxon>Dikarya</taxon>
        <taxon>Basidiomycota</taxon>
        <taxon>Agaricomycotina</taxon>
        <taxon>Agaricomycetes</taxon>
        <taxon>Agaricomycetidae</taxon>
        <taxon>Agaricales</taxon>
        <taxon>Marasmiineae</taxon>
        <taxon>Mycenaceae</taxon>
        <taxon>Mycena</taxon>
    </lineage>
</organism>
<dbReference type="EMBL" id="JARKIB010000243">
    <property type="protein sequence ID" value="KAJ7720203.1"/>
    <property type="molecule type" value="Genomic_DNA"/>
</dbReference>
<dbReference type="Proteomes" id="UP001215598">
    <property type="component" value="Unassembled WGS sequence"/>
</dbReference>
<evidence type="ECO:0000313" key="1">
    <source>
        <dbReference type="EMBL" id="KAJ7720203.1"/>
    </source>
</evidence>